<dbReference type="Pfam" id="PF02080">
    <property type="entry name" value="TrkA_C"/>
    <property type="match status" value="1"/>
</dbReference>
<evidence type="ECO:0000259" key="2">
    <source>
        <dbReference type="PROSITE" id="PS51201"/>
    </source>
</evidence>
<sequence>MANAFRRGHRAADETAESVSHHGHRSEPGSGLVVILGLGRFGQALGEELVDGGVEVLCVDADPRVVQECATTFDHVVTADTTNPEALRQLGVADAGRVVIAIGSNIEASVLTASAVVDMGVPSVWAKADNQAHAKILGQIGVHHVIRPESDMGRRVAHLMGGKVQEYAEFERGFAVAKIAPPVSVLDHRVGEVNARGDSPVQILAIRPRGEAFRRAIADDVLRAGDLVIAAGPVDELEKFAARR</sequence>
<evidence type="ECO:0000259" key="3">
    <source>
        <dbReference type="PROSITE" id="PS51202"/>
    </source>
</evidence>
<accession>A0ABS4U4U5</accession>
<dbReference type="InterPro" id="IPR050721">
    <property type="entry name" value="Trk_Ktr_HKT_K-transport"/>
</dbReference>
<dbReference type="PANTHER" id="PTHR43833">
    <property type="entry name" value="POTASSIUM CHANNEL PROTEIN 2-RELATED-RELATED"/>
    <property type="match status" value="1"/>
</dbReference>
<dbReference type="PANTHER" id="PTHR43833:SF7">
    <property type="entry name" value="KTR SYSTEM POTASSIUM UPTAKE PROTEIN C"/>
    <property type="match status" value="1"/>
</dbReference>
<keyword evidence="5" id="KW-1185">Reference proteome</keyword>
<dbReference type="SUPFAM" id="SSF51735">
    <property type="entry name" value="NAD(P)-binding Rossmann-fold domains"/>
    <property type="match status" value="1"/>
</dbReference>
<proteinExistence type="predicted"/>
<dbReference type="Proteomes" id="UP001519305">
    <property type="component" value="Unassembled WGS sequence"/>
</dbReference>
<dbReference type="SUPFAM" id="SSF116726">
    <property type="entry name" value="TrkA C-terminal domain-like"/>
    <property type="match status" value="1"/>
</dbReference>
<organism evidence="4 5">
    <name type="scientific">Corynebacterium freneyi</name>
    <dbReference type="NCBI Taxonomy" id="134034"/>
    <lineage>
        <taxon>Bacteria</taxon>
        <taxon>Bacillati</taxon>
        <taxon>Actinomycetota</taxon>
        <taxon>Actinomycetes</taxon>
        <taxon>Mycobacteriales</taxon>
        <taxon>Corynebacteriaceae</taxon>
        <taxon>Corynebacterium</taxon>
    </lineage>
</organism>
<evidence type="ECO:0000313" key="4">
    <source>
        <dbReference type="EMBL" id="MBP2331667.1"/>
    </source>
</evidence>
<protein>
    <submittedName>
        <fullName evidence="4">Trk system potassium uptake protein TrkA</fullName>
    </submittedName>
</protein>
<comment type="caution">
    <text evidence="4">The sequence shown here is derived from an EMBL/GenBank/DDBJ whole genome shotgun (WGS) entry which is preliminary data.</text>
</comment>
<dbReference type="InterPro" id="IPR036721">
    <property type="entry name" value="RCK_C_sf"/>
</dbReference>
<dbReference type="EMBL" id="JAGINY010000001">
    <property type="protein sequence ID" value="MBP2331667.1"/>
    <property type="molecule type" value="Genomic_DNA"/>
</dbReference>
<feature type="domain" description="RCK C-terminal" evidence="3">
    <location>
        <begin position="162"/>
        <end position="244"/>
    </location>
</feature>
<dbReference type="InterPro" id="IPR003148">
    <property type="entry name" value="RCK_N"/>
</dbReference>
<dbReference type="PROSITE" id="PS51201">
    <property type="entry name" value="RCK_N"/>
    <property type="match status" value="1"/>
</dbReference>
<dbReference type="Gene3D" id="3.30.70.1450">
    <property type="entry name" value="Regulator of K+ conductance, C-terminal domain"/>
    <property type="match status" value="1"/>
</dbReference>
<evidence type="ECO:0000256" key="1">
    <source>
        <dbReference type="SAM" id="MobiDB-lite"/>
    </source>
</evidence>
<dbReference type="Pfam" id="PF02254">
    <property type="entry name" value="TrkA_N"/>
    <property type="match status" value="1"/>
</dbReference>
<feature type="region of interest" description="Disordered" evidence="1">
    <location>
        <begin position="1"/>
        <end position="29"/>
    </location>
</feature>
<dbReference type="InterPro" id="IPR006037">
    <property type="entry name" value="RCK_C"/>
</dbReference>
<dbReference type="PROSITE" id="PS51202">
    <property type="entry name" value="RCK_C"/>
    <property type="match status" value="1"/>
</dbReference>
<dbReference type="InterPro" id="IPR036291">
    <property type="entry name" value="NAD(P)-bd_dom_sf"/>
</dbReference>
<feature type="domain" description="RCK N-terminal" evidence="2">
    <location>
        <begin position="30"/>
        <end position="146"/>
    </location>
</feature>
<dbReference type="Gene3D" id="3.40.50.720">
    <property type="entry name" value="NAD(P)-binding Rossmann-like Domain"/>
    <property type="match status" value="1"/>
</dbReference>
<evidence type="ECO:0000313" key="5">
    <source>
        <dbReference type="Proteomes" id="UP001519305"/>
    </source>
</evidence>
<gene>
    <name evidence="4" type="ORF">JOF33_000366</name>
</gene>
<reference evidence="4 5" key="1">
    <citation type="submission" date="2021-03" db="EMBL/GenBank/DDBJ databases">
        <title>Sequencing the genomes of 1000 actinobacteria strains.</title>
        <authorList>
            <person name="Klenk H.-P."/>
        </authorList>
    </citation>
    <scope>NUCLEOTIDE SEQUENCE [LARGE SCALE GENOMIC DNA]</scope>
    <source>
        <strain evidence="4 5">DSM 44506</strain>
    </source>
</reference>
<name>A0ABS4U4U5_9CORY</name>